<sequence length="159" mass="17353">LNSVDQSTLIKSAGFTINNNAAVADGRSIGSRFPRRIPVGERATTFTFELFWDSIAQLQLFWGGNNGPIIGPNNVEFPIELTYNSGDDGGAFSNDRTMIVQFPLAWYMSAPIQPSGRDEAVQTLTGQALLADVTLLDTVTVVETEVYIQLINDQPDLTL</sequence>
<organism evidence="1">
    <name type="scientific">marine sediment metagenome</name>
    <dbReference type="NCBI Taxonomy" id="412755"/>
    <lineage>
        <taxon>unclassified sequences</taxon>
        <taxon>metagenomes</taxon>
        <taxon>ecological metagenomes</taxon>
    </lineage>
</organism>
<dbReference type="AlphaFoldDB" id="A0A0F9AXY1"/>
<gene>
    <name evidence="1" type="ORF">LCGC14_2515060</name>
</gene>
<name>A0A0F9AXY1_9ZZZZ</name>
<protein>
    <submittedName>
        <fullName evidence="1">Uncharacterized protein</fullName>
    </submittedName>
</protein>
<dbReference type="Pfam" id="PF18906">
    <property type="entry name" value="Phage_tube_2"/>
    <property type="match status" value="1"/>
</dbReference>
<accession>A0A0F9AXY1</accession>
<dbReference type="InterPro" id="IPR044000">
    <property type="entry name" value="Phage_tube_2"/>
</dbReference>
<dbReference type="EMBL" id="LAZR01040433">
    <property type="protein sequence ID" value="KKL14499.1"/>
    <property type="molecule type" value="Genomic_DNA"/>
</dbReference>
<reference evidence="1" key="1">
    <citation type="journal article" date="2015" name="Nature">
        <title>Complex archaea that bridge the gap between prokaryotes and eukaryotes.</title>
        <authorList>
            <person name="Spang A."/>
            <person name="Saw J.H."/>
            <person name="Jorgensen S.L."/>
            <person name="Zaremba-Niedzwiedzka K."/>
            <person name="Martijn J."/>
            <person name="Lind A.E."/>
            <person name="van Eijk R."/>
            <person name="Schleper C."/>
            <person name="Guy L."/>
            <person name="Ettema T.J."/>
        </authorList>
    </citation>
    <scope>NUCLEOTIDE SEQUENCE</scope>
</reference>
<evidence type="ECO:0000313" key="1">
    <source>
        <dbReference type="EMBL" id="KKL14499.1"/>
    </source>
</evidence>
<comment type="caution">
    <text evidence="1">The sequence shown here is derived from an EMBL/GenBank/DDBJ whole genome shotgun (WGS) entry which is preliminary data.</text>
</comment>
<feature type="non-terminal residue" evidence="1">
    <location>
        <position position="1"/>
    </location>
</feature>
<proteinExistence type="predicted"/>